<dbReference type="AlphaFoldDB" id="A0AAJ0H6E5"/>
<reference evidence="2" key="2">
    <citation type="submission" date="2023-06" db="EMBL/GenBank/DDBJ databases">
        <authorList>
            <consortium name="Lawrence Berkeley National Laboratory"/>
            <person name="Haridas S."/>
            <person name="Hensen N."/>
            <person name="Bonometti L."/>
            <person name="Westerberg I."/>
            <person name="Brannstrom I.O."/>
            <person name="Guillou S."/>
            <person name="Cros-Aarteil S."/>
            <person name="Calhoun S."/>
            <person name="Kuo A."/>
            <person name="Mondo S."/>
            <person name="Pangilinan J."/>
            <person name="Riley R."/>
            <person name="Labutti K."/>
            <person name="Andreopoulos B."/>
            <person name="Lipzen A."/>
            <person name="Chen C."/>
            <person name="Yanf M."/>
            <person name="Daum C."/>
            <person name="Ng V."/>
            <person name="Clum A."/>
            <person name="Steindorff A."/>
            <person name="Ohm R."/>
            <person name="Martin F."/>
            <person name="Silar P."/>
            <person name="Natvig D."/>
            <person name="Lalanne C."/>
            <person name="Gautier V."/>
            <person name="Ament-Velasquez S.L."/>
            <person name="Kruys A."/>
            <person name="Hutchinson M.I."/>
            <person name="Powell A.J."/>
            <person name="Barry K."/>
            <person name="Miller A.N."/>
            <person name="Grigoriev I.V."/>
            <person name="Debuchy R."/>
            <person name="Gladieux P."/>
            <person name="Thoren M.H."/>
            <person name="Johannesson H."/>
        </authorList>
    </citation>
    <scope>NUCLEOTIDE SEQUENCE</scope>
    <source>
        <strain evidence="2">CBS 955.72</strain>
    </source>
</reference>
<dbReference type="EMBL" id="JAUIQD010000008">
    <property type="protein sequence ID" value="KAK3341519.1"/>
    <property type="molecule type" value="Genomic_DNA"/>
</dbReference>
<feature type="compositionally biased region" description="Polar residues" evidence="1">
    <location>
        <begin position="1"/>
        <end position="32"/>
    </location>
</feature>
<gene>
    <name evidence="2" type="ORF">B0T25DRAFT_344487</name>
</gene>
<feature type="compositionally biased region" description="Polar residues" evidence="1">
    <location>
        <begin position="181"/>
        <end position="190"/>
    </location>
</feature>
<comment type="caution">
    <text evidence="2">The sequence shown here is derived from an EMBL/GenBank/DDBJ whole genome shotgun (WGS) entry which is preliminary data.</text>
</comment>
<dbReference type="Proteomes" id="UP001275084">
    <property type="component" value="Unassembled WGS sequence"/>
</dbReference>
<feature type="compositionally biased region" description="Low complexity" evidence="1">
    <location>
        <begin position="418"/>
        <end position="428"/>
    </location>
</feature>
<organism evidence="2 3">
    <name type="scientific">Lasiosphaeria hispida</name>
    <dbReference type="NCBI Taxonomy" id="260671"/>
    <lineage>
        <taxon>Eukaryota</taxon>
        <taxon>Fungi</taxon>
        <taxon>Dikarya</taxon>
        <taxon>Ascomycota</taxon>
        <taxon>Pezizomycotina</taxon>
        <taxon>Sordariomycetes</taxon>
        <taxon>Sordariomycetidae</taxon>
        <taxon>Sordariales</taxon>
        <taxon>Lasiosphaeriaceae</taxon>
        <taxon>Lasiosphaeria</taxon>
    </lineage>
</organism>
<reference evidence="2" key="1">
    <citation type="journal article" date="2023" name="Mol. Phylogenet. Evol.">
        <title>Genome-scale phylogeny and comparative genomics of the fungal order Sordariales.</title>
        <authorList>
            <person name="Hensen N."/>
            <person name="Bonometti L."/>
            <person name="Westerberg I."/>
            <person name="Brannstrom I.O."/>
            <person name="Guillou S."/>
            <person name="Cros-Aarteil S."/>
            <person name="Calhoun S."/>
            <person name="Haridas S."/>
            <person name="Kuo A."/>
            <person name="Mondo S."/>
            <person name="Pangilinan J."/>
            <person name="Riley R."/>
            <person name="LaButti K."/>
            <person name="Andreopoulos B."/>
            <person name="Lipzen A."/>
            <person name="Chen C."/>
            <person name="Yan M."/>
            <person name="Daum C."/>
            <person name="Ng V."/>
            <person name="Clum A."/>
            <person name="Steindorff A."/>
            <person name="Ohm R.A."/>
            <person name="Martin F."/>
            <person name="Silar P."/>
            <person name="Natvig D.O."/>
            <person name="Lalanne C."/>
            <person name="Gautier V."/>
            <person name="Ament-Velasquez S.L."/>
            <person name="Kruys A."/>
            <person name="Hutchinson M.I."/>
            <person name="Powell A.J."/>
            <person name="Barry K."/>
            <person name="Miller A.N."/>
            <person name="Grigoriev I.V."/>
            <person name="Debuchy R."/>
            <person name="Gladieux P."/>
            <person name="Hiltunen Thoren M."/>
            <person name="Johannesson H."/>
        </authorList>
    </citation>
    <scope>NUCLEOTIDE SEQUENCE</scope>
    <source>
        <strain evidence="2">CBS 955.72</strain>
    </source>
</reference>
<feature type="compositionally biased region" description="Low complexity" evidence="1">
    <location>
        <begin position="469"/>
        <end position="484"/>
    </location>
</feature>
<accession>A0AAJ0H6E5</accession>
<keyword evidence="3" id="KW-1185">Reference proteome</keyword>
<feature type="compositionally biased region" description="Low complexity" evidence="1">
    <location>
        <begin position="593"/>
        <end position="611"/>
    </location>
</feature>
<feature type="compositionally biased region" description="Low complexity" evidence="1">
    <location>
        <begin position="521"/>
        <end position="542"/>
    </location>
</feature>
<feature type="region of interest" description="Disordered" evidence="1">
    <location>
        <begin position="589"/>
        <end position="624"/>
    </location>
</feature>
<feature type="region of interest" description="Disordered" evidence="1">
    <location>
        <begin position="385"/>
        <end position="562"/>
    </location>
</feature>
<feature type="region of interest" description="Disordered" evidence="1">
    <location>
        <begin position="1"/>
        <end position="51"/>
    </location>
</feature>
<name>A0AAJ0H6E5_9PEZI</name>
<evidence type="ECO:0000313" key="2">
    <source>
        <dbReference type="EMBL" id="KAK3341519.1"/>
    </source>
</evidence>
<sequence>MEGTTLASTLNRAPMATNTNRTNISTHPRNTPSPDPRERPSNSNYTNGCGAGDKLTKASLAKLPNGYHRSFLGPQNKFRYPPYDSMDQNAYREKELQRYDMDYTMTGGKDGGGEGPEKQRVSFRRRVAMSVERVLVKFGRHNVKIKEVDSEERKTSQECSGLRRLCRKLKPSKDSPFKPKQPQQLTSVVPPSTDFESEPDHVYDIPAKYPQDSIHNPSPPGPRPAGSPFTAHRQQNLFPVQQPKWPDPAHVTQDCNNTISTHPQHNPYLQQHPQIQQHPQVQPHFPNPAPYQHPQVIQQPLSPTARPTAIDYEQWRREAAQPFPAIPERFSSRWRPRSRRTLGGGRLSACPSMDSRKTVWNPYDLPGPPRIRLFENMRELLRGREGGSRAPSVVGGGGSETKLAKTGSGNGLVRGVMPAAKASHATPAAPSPLNPSAQYRRGASEGVKANKNTNRSGGYDSAVSGLGPGSHTSTSPSAPAPSTSIVSQATEPTTFDSAVEIEGDDREDAKSIGTQGRYRRPTNNTNKNTKKPAAAAAAAAKRTAVEDDNSEEESTIMSSSMPSMQNLHSLHNLIPEAWWTNAMDQIVGEDDGAGPASSVSPSVAAGSSRAVGLRKGPVAGSAYA</sequence>
<feature type="region of interest" description="Disordered" evidence="1">
    <location>
        <begin position="170"/>
        <end position="230"/>
    </location>
</feature>
<proteinExistence type="predicted"/>
<feature type="compositionally biased region" description="Polar residues" evidence="1">
    <location>
        <begin position="485"/>
        <end position="496"/>
    </location>
</feature>
<evidence type="ECO:0000256" key="1">
    <source>
        <dbReference type="SAM" id="MobiDB-lite"/>
    </source>
</evidence>
<protein>
    <submittedName>
        <fullName evidence="2">Uncharacterized protein</fullName>
    </submittedName>
</protein>
<evidence type="ECO:0000313" key="3">
    <source>
        <dbReference type="Proteomes" id="UP001275084"/>
    </source>
</evidence>